<evidence type="ECO:0000313" key="1">
    <source>
        <dbReference type="EMBL" id="KAI9923027.1"/>
    </source>
</evidence>
<evidence type="ECO:0000313" key="2">
    <source>
        <dbReference type="Proteomes" id="UP001163321"/>
    </source>
</evidence>
<gene>
    <name evidence="1" type="ORF">PsorP6_000599</name>
</gene>
<accession>A0ACC0WWT2</accession>
<dbReference type="Proteomes" id="UP001163321">
    <property type="component" value="Chromosome 1"/>
</dbReference>
<sequence length="568" mass="63441">MVDPTIYYVALVLALATASFFHHPHSSSHGGRNDVDRSDGTDVRPRQPLLSAKAWFLTEHELTQSRGGIPRDNMQVYTTGNNVTALTVSRDFFNAVYDDLCATKAGDRVLLSAWLAALVPLKPDVDPSGNTTGVLKVFTDLVHRGTNVNVLAWANIDFGYTPYILHARDAINAIAPSRRHGAKAVFLFDDRLPSMTSHHQKFLVLGADTSTHATAQPVAYVGGIDLAMDRWDTITHNALAIRDAGHITFHNQGWIDGHVRIHGPAAKDVAQSFLERWNSRTVPSQGLHEELLDFTNPPYAPLRPLSYASSNRTGVHGTHSVQIVRTFSCLYDGYEFAPRGETSLFAARVKAIKNARNFIYIEDQYFILVPELLAALLDVLPHLQRVVVLVNAHTSPFANVGYIKYFYDNVAPLRARFPRKFQIYTVKPARHVLVHTKLVIIDDVYVSIGSANWNRRSMTSDTELNADIVDTDTIASPDGVVVGKLPRHVRLRKFQEWTGLRYDELEAMTFVEAADHLREAVHDNASLLANHTIEEKAYFFAITESVRKIADPQDTCDDDGRKRDKDTA</sequence>
<dbReference type="EMBL" id="CM047580">
    <property type="protein sequence ID" value="KAI9923027.1"/>
    <property type="molecule type" value="Genomic_DNA"/>
</dbReference>
<protein>
    <submittedName>
        <fullName evidence="1">Uncharacterized protein</fullName>
    </submittedName>
</protein>
<comment type="caution">
    <text evidence="1">The sequence shown here is derived from an EMBL/GenBank/DDBJ whole genome shotgun (WGS) entry which is preliminary data.</text>
</comment>
<name>A0ACC0WWT2_9STRA</name>
<keyword evidence="2" id="KW-1185">Reference proteome</keyword>
<proteinExistence type="predicted"/>
<organism evidence="1 2">
    <name type="scientific">Peronosclerospora sorghi</name>
    <dbReference type="NCBI Taxonomy" id="230839"/>
    <lineage>
        <taxon>Eukaryota</taxon>
        <taxon>Sar</taxon>
        <taxon>Stramenopiles</taxon>
        <taxon>Oomycota</taxon>
        <taxon>Peronosporomycetes</taxon>
        <taxon>Peronosporales</taxon>
        <taxon>Peronosporaceae</taxon>
        <taxon>Peronosclerospora</taxon>
    </lineage>
</organism>
<reference evidence="1 2" key="1">
    <citation type="journal article" date="2022" name="bioRxiv">
        <title>The genome of the oomycete Peronosclerospora sorghi, a cosmopolitan pathogen of maize and sorghum, is inflated with dispersed pseudogenes.</title>
        <authorList>
            <person name="Fletcher K."/>
            <person name="Martin F."/>
            <person name="Isakeit T."/>
            <person name="Cavanaugh K."/>
            <person name="Magill C."/>
            <person name="Michelmore R."/>
        </authorList>
    </citation>
    <scope>NUCLEOTIDE SEQUENCE [LARGE SCALE GENOMIC DNA]</scope>
    <source>
        <strain evidence="1">P6</strain>
    </source>
</reference>